<evidence type="ECO:0000259" key="1">
    <source>
        <dbReference type="Pfam" id="PF12697"/>
    </source>
</evidence>
<proteinExistence type="predicted"/>
<evidence type="ECO:0000313" key="2">
    <source>
        <dbReference type="EMBL" id="KAJ8481409.1"/>
    </source>
</evidence>
<dbReference type="InterPro" id="IPR000073">
    <property type="entry name" value="AB_hydrolase_1"/>
</dbReference>
<dbReference type="AlphaFoldDB" id="A0AAD7TSY2"/>
<dbReference type="Pfam" id="PF12697">
    <property type="entry name" value="Abhydrolase_6"/>
    <property type="match status" value="1"/>
</dbReference>
<protein>
    <recommendedName>
        <fullName evidence="1">AB hydrolase-1 domain-containing protein</fullName>
    </recommendedName>
</protein>
<dbReference type="Gene3D" id="3.40.50.1820">
    <property type="entry name" value="alpha/beta hydrolase"/>
    <property type="match status" value="1"/>
</dbReference>
<feature type="domain" description="AB hydrolase-1" evidence="1">
    <location>
        <begin position="26"/>
        <end position="351"/>
    </location>
</feature>
<keyword evidence="3" id="KW-1185">Reference proteome</keyword>
<name>A0AAD7TSY2_9APHY</name>
<accession>A0AAD7TSY2</accession>
<dbReference type="EMBL" id="JAPEVG010000137">
    <property type="protein sequence ID" value="KAJ8481409.1"/>
    <property type="molecule type" value="Genomic_DNA"/>
</dbReference>
<comment type="caution">
    <text evidence="2">The sequence shown here is derived from an EMBL/GenBank/DDBJ whole genome shotgun (WGS) entry which is preliminary data.</text>
</comment>
<evidence type="ECO:0000313" key="3">
    <source>
        <dbReference type="Proteomes" id="UP001215151"/>
    </source>
</evidence>
<gene>
    <name evidence="2" type="ORF">ONZ51_g6005</name>
</gene>
<sequence length="365" mass="40891">MASSRSLLHIIEDSGAPKDSSRYVTLVIVHGYAWHGGSFTKMIPFTDKYNARIVLVNRRDYPGSQPYSEDELALLKPVVEGESAEEKTRENLWAYMRDRAAELCALLAILAKEGKILPYDREADTGGAIVAGWSFGSCWLTALLAHGDIASDVQGINLGDYVRRIVLHDPPYGPLGYASPAEPWNPLIDPTIPPENVIVEFAKWVSGYYQHGSTPEELEYRVPLKEPVPTIMRLTEEERDSVLCGGPGSPGGSDDLLHANGLRYGLFKRLKDAAFYPPQPNHGAQAPADTWKDTELRYVWCDRSVWDMPWCCWALHAEIDEAKKSGTQMRPITVSRLRGANHFVHWDEPERALRAFICKAKELET</sequence>
<dbReference type="SUPFAM" id="SSF53474">
    <property type="entry name" value="alpha/beta-Hydrolases"/>
    <property type="match status" value="1"/>
</dbReference>
<dbReference type="Proteomes" id="UP001215151">
    <property type="component" value="Unassembled WGS sequence"/>
</dbReference>
<dbReference type="InterPro" id="IPR029058">
    <property type="entry name" value="AB_hydrolase_fold"/>
</dbReference>
<reference evidence="2" key="1">
    <citation type="submission" date="2022-11" db="EMBL/GenBank/DDBJ databases">
        <title>Genome Sequence of Cubamyces cubensis.</title>
        <authorList>
            <person name="Buettner E."/>
        </authorList>
    </citation>
    <scope>NUCLEOTIDE SEQUENCE</scope>
    <source>
        <strain evidence="2">MPL-01</strain>
    </source>
</reference>
<organism evidence="2 3">
    <name type="scientific">Trametes cubensis</name>
    <dbReference type="NCBI Taxonomy" id="1111947"/>
    <lineage>
        <taxon>Eukaryota</taxon>
        <taxon>Fungi</taxon>
        <taxon>Dikarya</taxon>
        <taxon>Basidiomycota</taxon>
        <taxon>Agaricomycotina</taxon>
        <taxon>Agaricomycetes</taxon>
        <taxon>Polyporales</taxon>
        <taxon>Polyporaceae</taxon>
        <taxon>Trametes</taxon>
    </lineage>
</organism>